<dbReference type="GO" id="GO:0016491">
    <property type="term" value="F:oxidoreductase activity"/>
    <property type="evidence" value="ECO:0007669"/>
    <property type="project" value="UniProtKB-KW"/>
</dbReference>
<name>A0A5C6JRL8_9ACTN</name>
<evidence type="ECO:0000313" key="3">
    <source>
        <dbReference type="Proteomes" id="UP000320481"/>
    </source>
</evidence>
<proteinExistence type="predicted"/>
<comment type="caution">
    <text evidence="2">The sequence shown here is derived from an EMBL/GenBank/DDBJ whole genome shotgun (WGS) entry which is preliminary data.</text>
</comment>
<dbReference type="Pfam" id="PF14518">
    <property type="entry name" value="Haem_oxygenas_2"/>
    <property type="match status" value="1"/>
</dbReference>
<dbReference type="AlphaFoldDB" id="A0A5C6JRL8"/>
<evidence type="ECO:0000313" key="2">
    <source>
        <dbReference type="EMBL" id="TWV43591.1"/>
    </source>
</evidence>
<evidence type="ECO:0000256" key="1">
    <source>
        <dbReference type="ARBA" id="ARBA00023002"/>
    </source>
</evidence>
<sequence length="350" mass="39319">MPDPQRNDFPLLADFTAALTSVTFGKWQELVDDYAHRAELAGECRRLADLAFRDRDAAAREHLHDILTVVYAYEFSQSAARNPDQDPQPILRDVTSVLENAMLDNEFRQVPQELLTGYPSGEKEYVRWLKALIQDHPASAHPMYAEHLTNAATVEDVRFLLAQETSLDPRFDDILAVMQFGATGAEKMEIAANYWDEMGNGEFADVHTTLFSQCLTSIGVDRGYIESNLLLAAKECGNISAGLALSRRHYLRAIGYYGVTEFLAPRRFRQLVTAWDRLGLPPEGKVYHDIHINVDAHHAAGWYKNVIGPVVERDPAAGREIALGTFVRLNTSAYYLDRVLEVCLKQPLPA</sequence>
<dbReference type="Proteomes" id="UP000320481">
    <property type="component" value="Unassembled WGS sequence"/>
</dbReference>
<keyword evidence="1" id="KW-0560">Oxidoreductase</keyword>
<protein>
    <submittedName>
        <fullName evidence="2">Iron-containing redox enzyme family protein</fullName>
    </submittedName>
</protein>
<dbReference type="PANTHER" id="PTHR40279">
    <property type="entry name" value="PQQC-LIKE PROTEIN"/>
    <property type="match status" value="1"/>
</dbReference>
<dbReference type="SMART" id="SM01236">
    <property type="entry name" value="Haem_oxygenase_2"/>
    <property type="match status" value="1"/>
</dbReference>
<dbReference type="SUPFAM" id="SSF48613">
    <property type="entry name" value="Heme oxygenase-like"/>
    <property type="match status" value="1"/>
</dbReference>
<organism evidence="2 3">
    <name type="scientific">Streptomyces misionensis</name>
    <dbReference type="NCBI Taxonomy" id="67331"/>
    <lineage>
        <taxon>Bacteria</taxon>
        <taxon>Bacillati</taxon>
        <taxon>Actinomycetota</taxon>
        <taxon>Actinomycetes</taxon>
        <taxon>Kitasatosporales</taxon>
        <taxon>Streptomycetaceae</taxon>
        <taxon>Streptomyces</taxon>
    </lineage>
</organism>
<dbReference type="InterPro" id="IPR016084">
    <property type="entry name" value="Haem_Oase-like_multi-hlx"/>
</dbReference>
<accession>A0A5C6JRL8</accession>
<dbReference type="EMBL" id="VOGW01000103">
    <property type="protein sequence ID" value="TWV43591.1"/>
    <property type="molecule type" value="Genomic_DNA"/>
</dbReference>
<keyword evidence="3" id="KW-1185">Reference proteome</keyword>
<gene>
    <name evidence="2" type="ORF">FRZ03_18290</name>
</gene>
<dbReference type="PANTHER" id="PTHR40279:SF3">
    <property type="entry name" value="4-AMINOBENZOATE SYNTHASE"/>
    <property type="match status" value="1"/>
</dbReference>
<dbReference type="InterPro" id="IPR039068">
    <property type="entry name" value="PqqC-like"/>
</dbReference>
<reference evidence="2" key="1">
    <citation type="journal article" date="2019" name="Microbiol. Resour. Announc.">
        <title>Draft Genomic Sequences of Streptomyces misionensis and Streptomyces albidoflavus, bacteria applied for phytopathogen biocontrol.</title>
        <authorList>
            <person name="Pylro V."/>
            <person name="Dias A."/>
            <person name="Andreote F."/>
            <person name="Varani A."/>
            <person name="Andreote C."/>
            <person name="Bernardo E."/>
            <person name="Martins T."/>
        </authorList>
    </citation>
    <scope>NUCLEOTIDE SEQUENCE [LARGE SCALE GENOMIC DNA]</scope>
    <source>
        <strain evidence="2">66</strain>
    </source>
</reference>
<dbReference type="RefSeq" id="WP_146466233.1">
    <property type="nucleotide sequence ID" value="NZ_VOGW01000103.1"/>
</dbReference>
<dbReference type="Gene3D" id="1.20.910.10">
    <property type="entry name" value="Heme oxygenase-like"/>
    <property type="match status" value="1"/>
</dbReference>